<feature type="domain" description="Terminase large subunit-like ATPase" evidence="2">
    <location>
        <begin position="110"/>
        <end position="228"/>
    </location>
</feature>
<dbReference type="PANTHER" id="PTHR41287:SF1">
    <property type="entry name" value="PROTEIN YMFN"/>
    <property type="match status" value="1"/>
</dbReference>
<dbReference type="PANTHER" id="PTHR41287">
    <property type="match status" value="1"/>
</dbReference>
<dbReference type="InterPro" id="IPR046461">
    <property type="entry name" value="TerL_ATPase"/>
</dbReference>
<feature type="compositionally biased region" description="Basic and acidic residues" evidence="1">
    <location>
        <begin position="204"/>
        <end position="224"/>
    </location>
</feature>
<sequence length="230" mass="27036">MITTTSKPSEITKWYKEWRNEQIRCFYILDKSSPELRTTWYAEQVVQGNIKASKKNILSCTRHLNDLKRQGTEEFPWIFDEEKAHRPIRYIEKFCRPSKGDYKRLVLQLWQHFVIGSLYGWIHKDTGYRRFREGLIFIGRKNGKTTMISGLSNYAVSKDNEPGARVYVLANTKQQAGELFDESRAMVQKSPFLRKKLRENQKGIFDDKTHSKIEPRASDSKKLDGLNTHL</sequence>
<feature type="non-terminal residue" evidence="3">
    <location>
        <position position="230"/>
    </location>
</feature>
<reference evidence="3 4" key="1">
    <citation type="journal article" date="2019" name="Environ. Microbiol.">
        <title>An active ?-lactamase is a part of an orchestrated cell wall stress resistance network of Bacillus subtilis and related rhizosphere species.</title>
        <authorList>
            <person name="Bucher T."/>
            <person name="Keren-Paz A."/>
            <person name="Hausser J."/>
            <person name="Olender T."/>
            <person name="Cytryn E."/>
            <person name="Kolodkin-Gal I."/>
        </authorList>
    </citation>
    <scope>NUCLEOTIDE SEQUENCE [LARGE SCALE GENOMIC DNA]</scope>
    <source>
        <strain evidence="3 4">I186</strain>
    </source>
</reference>
<dbReference type="EMBL" id="SZOD01001538">
    <property type="protein sequence ID" value="TKI74820.1"/>
    <property type="molecule type" value="Genomic_DNA"/>
</dbReference>
<dbReference type="Proteomes" id="UP000305524">
    <property type="component" value="Unassembled WGS sequence"/>
</dbReference>
<dbReference type="InterPro" id="IPR005021">
    <property type="entry name" value="Terminase_largesu-like"/>
</dbReference>
<accession>A0A4U2ZM99</accession>
<proteinExistence type="predicted"/>
<comment type="caution">
    <text evidence="3">The sequence shown here is derived from an EMBL/GenBank/DDBJ whole genome shotgun (WGS) entry which is preliminary data.</text>
</comment>
<feature type="region of interest" description="Disordered" evidence="1">
    <location>
        <begin position="204"/>
        <end position="230"/>
    </location>
</feature>
<dbReference type="Gene3D" id="3.40.50.300">
    <property type="entry name" value="P-loop containing nucleotide triphosphate hydrolases"/>
    <property type="match status" value="1"/>
</dbReference>
<evidence type="ECO:0000259" key="2">
    <source>
        <dbReference type="Pfam" id="PF03354"/>
    </source>
</evidence>
<evidence type="ECO:0000256" key="1">
    <source>
        <dbReference type="SAM" id="MobiDB-lite"/>
    </source>
</evidence>
<dbReference type="Pfam" id="PF03354">
    <property type="entry name" value="TerL_ATPase"/>
    <property type="match status" value="1"/>
</dbReference>
<organism evidence="3 4">
    <name type="scientific">Bacillus mycoides</name>
    <dbReference type="NCBI Taxonomy" id="1405"/>
    <lineage>
        <taxon>Bacteria</taxon>
        <taxon>Bacillati</taxon>
        <taxon>Bacillota</taxon>
        <taxon>Bacilli</taxon>
        <taxon>Bacillales</taxon>
        <taxon>Bacillaceae</taxon>
        <taxon>Bacillus</taxon>
        <taxon>Bacillus cereus group</taxon>
    </lineage>
</organism>
<name>A0A4U2ZM99_BACMY</name>
<dbReference type="InterPro" id="IPR027417">
    <property type="entry name" value="P-loop_NTPase"/>
</dbReference>
<evidence type="ECO:0000313" key="3">
    <source>
        <dbReference type="EMBL" id="TKI74820.1"/>
    </source>
</evidence>
<dbReference type="AlphaFoldDB" id="A0A4U2ZM99"/>
<evidence type="ECO:0000313" key="4">
    <source>
        <dbReference type="Proteomes" id="UP000305524"/>
    </source>
</evidence>
<dbReference type="RefSeq" id="WP_234881485.1">
    <property type="nucleotide sequence ID" value="NZ_SZOD01001538.1"/>
</dbReference>
<protein>
    <submittedName>
        <fullName evidence="3">Terminase large subunit</fullName>
    </submittedName>
</protein>
<gene>
    <name evidence="3" type="ORF">FC701_36060</name>
</gene>